<evidence type="ECO:0000256" key="13">
    <source>
        <dbReference type="SAM" id="Phobius"/>
    </source>
</evidence>
<dbReference type="GO" id="GO:0005886">
    <property type="term" value="C:plasma membrane"/>
    <property type="evidence" value="ECO:0007669"/>
    <property type="project" value="TreeGrafter"/>
</dbReference>
<feature type="transmembrane region" description="Helical" evidence="13">
    <location>
        <begin position="134"/>
        <end position="153"/>
    </location>
</feature>
<dbReference type="GO" id="GO:0046872">
    <property type="term" value="F:metal ion binding"/>
    <property type="evidence" value="ECO:0007669"/>
    <property type="project" value="UniProtKB-KW"/>
</dbReference>
<dbReference type="AlphaFoldDB" id="A0A6A4VQB3"/>
<keyword evidence="8" id="KW-0460">Magnesium</keyword>
<dbReference type="Proteomes" id="UP000440578">
    <property type="component" value="Unassembled WGS sequence"/>
</dbReference>
<dbReference type="EC" id="4.6.1.1" evidence="3"/>
<feature type="transmembrane region" description="Helical" evidence="13">
    <location>
        <begin position="108"/>
        <end position="127"/>
    </location>
</feature>
<evidence type="ECO:0000256" key="8">
    <source>
        <dbReference type="ARBA" id="ARBA00022842"/>
    </source>
</evidence>
<feature type="transmembrane region" description="Helical" evidence="13">
    <location>
        <begin position="173"/>
        <end position="194"/>
    </location>
</feature>
<dbReference type="SMART" id="SM00044">
    <property type="entry name" value="CYCc"/>
    <property type="match status" value="1"/>
</dbReference>
<keyword evidence="5" id="KW-0479">Metal-binding</keyword>
<keyword evidence="7" id="KW-0067">ATP-binding</keyword>
<keyword evidence="9 13" id="KW-1133">Transmembrane helix</keyword>
<dbReference type="GO" id="GO:0005524">
    <property type="term" value="F:ATP binding"/>
    <property type="evidence" value="ECO:0007669"/>
    <property type="project" value="UniProtKB-KW"/>
</dbReference>
<evidence type="ECO:0000256" key="11">
    <source>
        <dbReference type="ARBA" id="ARBA00023239"/>
    </source>
</evidence>
<dbReference type="PANTHER" id="PTHR45627:SF8">
    <property type="entry name" value="ADENYLATE CYCLASE TYPE 9"/>
    <property type="match status" value="1"/>
</dbReference>
<dbReference type="InterPro" id="IPR001054">
    <property type="entry name" value="A/G_cyclase"/>
</dbReference>
<reference evidence="15 16" key="1">
    <citation type="submission" date="2019-07" db="EMBL/GenBank/DDBJ databases">
        <title>Draft genome assembly of a fouling barnacle, Amphibalanus amphitrite (Darwin, 1854): The first reference genome for Thecostraca.</title>
        <authorList>
            <person name="Kim W."/>
        </authorList>
    </citation>
    <scope>NUCLEOTIDE SEQUENCE [LARGE SCALE GENOMIC DNA]</scope>
    <source>
        <strain evidence="15">SNU_AA5</strain>
        <tissue evidence="15">Soma without cirri and trophi</tissue>
    </source>
</reference>
<name>A0A6A4VQB3_AMPAM</name>
<keyword evidence="6" id="KW-0547">Nucleotide-binding</keyword>
<evidence type="ECO:0000313" key="16">
    <source>
        <dbReference type="Proteomes" id="UP000440578"/>
    </source>
</evidence>
<keyword evidence="10 13" id="KW-0472">Membrane</keyword>
<comment type="caution">
    <text evidence="15">The sequence shown here is derived from an EMBL/GenBank/DDBJ whole genome shotgun (WGS) entry which is preliminary data.</text>
</comment>
<accession>A0A6A4VQB3</accession>
<evidence type="ECO:0000313" key="15">
    <source>
        <dbReference type="EMBL" id="KAF0295119.1"/>
    </source>
</evidence>
<evidence type="ECO:0000256" key="5">
    <source>
        <dbReference type="ARBA" id="ARBA00022723"/>
    </source>
</evidence>
<comment type="subcellular location">
    <subcellularLocation>
        <location evidence="2">Membrane</location>
        <topology evidence="2">Multi-pass membrane protein</topology>
    </subcellularLocation>
</comment>
<dbReference type="Pfam" id="PF00211">
    <property type="entry name" value="Guanylate_cyc"/>
    <property type="match status" value="1"/>
</dbReference>
<evidence type="ECO:0000256" key="10">
    <source>
        <dbReference type="ARBA" id="ARBA00023136"/>
    </source>
</evidence>
<evidence type="ECO:0000256" key="12">
    <source>
        <dbReference type="SAM" id="MobiDB-lite"/>
    </source>
</evidence>
<dbReference type="Gene3D" id="3.30.70.1230">
    <property type="entry name" value="Nucleotide cyclase"/>
    <property type="match status" value="1"/>
</dbReference>
<sequence length="844" mass="93046">MASGTPSADPERGGRRRAKLSELSSFLPSVTTPLLGGGGERARRLPPLFERAAHSWWEPRFDSDILEGQYRVTTFLRIKRRLQIGVAFALLAAVVWCAYVAVFRDLVLLSLLLVLGALPLLVVFVISETSYLEHHLVGVSAAAAVGLSLLSLLPAVAQLEVFPGGHSVTELPLFTWAVVTVTMVYTMLPLPLYVSALMAGAYSVTLEALTAAGGESSTVAHIAIRAGLHLCLHLIGLRTLVLAQAHMRSTFMTVGQTLLTRQQLELEKQLKEKMIHLVMPPVVAGWAQDRMTDERTLLESSSLGAELARPLTSQTTSPEISFRPFNMQSMDPVSILFADIVGFTRMSSNKSAEQLVGLLNDLFGRFDELCTRHGCEKISTLGDCYYCVSGCPEPRDDHAICCVEMGLSMITAIQEFDEDNCEDVNMRVGVHTGRVLCGLVGTKRFKFDVWSNDVTMANKMESSGRPGAVHVSERTVKYLQGKYVVTPGEPLSGLETFFIGGRRSPVRTERPAEGDGEGEGEEPGSPPSQERRDSSSSLLHKKACSLPSIIEPSGASKQPGSPELTSTLDRRGRRPRLRTIRTDTDLRGRLCGTTRTRLTSGNFWLHSLPEEQHPPHITELNGTKPGDLPSHRVANFNISSQSSMLDPSATGVPIPGAGDDADLLGGDGDRARRVSQQQMQRKLSDLEMIKCVQTITSKANYFIHPPIDRLTLFFDKPEYERLYRMQHARRHHGGSDTLSLPKYNSLVDTLVATAVFVVLTAELYATFEPSVGWAVFSGVAALWLVLIQCMMWLRLTSDVPRELDKMPTRFELVYTWYTRWYPFHAVGREPSESAGGSRVRELVV</sequence>
<gene>
    <name evidence="15" type="primary">Adcy9_0</name>
    <name evidence="15" type="ORF">FJT64_007251</name>
</gene>
<dbReference type="InterPro" id="IPR029787">
    <property type="entry name" value="Nucleotide_cyclase"/>
</dbReference>
<dbReference type="GO" id="GO:0035556">
    <property type="term" value="P:intracellular signal transduction"/>
    <property type="evidence" value="ECO:0007669"/>
    <property type="project" value="InterPro"/>
</dbReference>
<dbReference type="GO" id="GO:0007189">
    <property type="term" value="P:adenylate cyclase-activating G protein-coupled receptor signaling pathway"/>
    <property type="evidence" value="ECO:0007669"/>
    <property type="project" value="TreeGrafter"/>
</dbReference>
<evidence type="ECO:0000256" key="9">
    <source>
        <dbReference type="ARBA" id="ARBA00022989"/>
    </source>
</evidence>
<evidence type="ECO:0000256" key="3">
    <source>
        <dbReference type="ARBA" id="ARBA00012201"/>
    </source>
</evidence>
<evidence type="ECO:0000256" key="1">
    <source>
        <dbReference type="ARBA" id="ARBA00001593"/>
    </source>
</evidence>
<dbReference type="OrthoDB" id="10035433at2759"/>
<dbReference type="PANTHER" id="PTHR45627">
    <property type="entry name" value="ADENYLATE CYCLASE TYPE 1"/>
    <property type="match status" value="1"/>
</dbReference>
<dbReference type="CDD" id="cd07302">
    <property type="entry name" value="CHD"/>
    <property type="match status" value="1"/>
</dbReference>
<feature type="region of interest" description="Disordered" evidence="12">
    <location>
        <begin position="502"/>
        <end position="585"/>
    </location>
</feature>
<dbReference type="FunFam" id="3.30.70.1230:FF:000014">
    <property type="entry name" value="adenylate cyclase type 9"/>
    <property type="match status" value="1"/>
</dbReference>
<feature type="transmembrane region" description="Helical" evidence="13">
    <location>
        <begin position="746"/>
        <end position="767"/>
    </location>
</feature>
<protein>
    <recommendedName>
        <fullName evidence="3">adenylate cyclase</fullName>
        <ecNumber evidence="3">4.6.1.1</ecNumber>
    </recommendedName>
</protein>
<feature type="transmembrane region" description="Helical" evidence="13">
    <location>
        <begin position="84"/>
        <end position="102"/>
    </location>
</feature>
<dbReference type="EMBL" id="VIIS01001636">
    <property type="protein sequence ID" value="KAF0295119.1"/>
    <property type="molecule type" value="Genomic_DNA"/>
</dbReference>
<dbReference type="PROSITE" id="PS50125">
    <property type="entry name" value="GUANYLATE_CYCLASE_2"/>
    <property type="match status" value="1"/>
</dbReference>
<evidence type="ECO:0000256" key="7">
    <source>
        <dbReference type="ARBA" id="ARBA00022840"/>
    </source>
</evidence>
<evidence type="ECO:0000256" key="2">
    <source>
        <dbReference type="ARBA" id="ARBA00004141"/>
    </source>
</evidence>
<dbReference type="GO" id="GO:0004016">
    <property type="term" value="F:adenylate cyclase activity"/>
    <property type="evidence" value="ECO:0007669"/>
    <property type="project" value="UniProtKB-EC"/>
</dbReference>
<feature type="transmembrane region" description="Helical" evidence="13">
    <location>
        <begin position="773"/>
        <end position="793"/>
    </location>
</feature>
<keyword evidence="4 13" id="KW-0812">Transmembrane</keyword>
<dbReference type="SUPFAM" id="SSF55073">
    <property type="entry name" value="Nucleotide cyclase"/>
    <property type="match status" value="1"/>
</dbReference>
<evidence type="ECO:0000256" key="4">
    <source>
        <dbReference type="ARBA" id="ARBA00022692"/>
    </source>
</evidence>
<proteinExistence type="predicted"/>
<dbReference type="GO" id="GO:0009190">
    <property type="term" value="P:cyclic nucleotide biosynthetic process"/>
    <property type="evidence" value="ECO:0007669"/>
    <property type="project" value="InterPro"/>
</dbReference>
<evidence type="ECO:0000256" key="6">
    <source>
        <dbReference type="ARBA" id="ARBA00022741"/>
    </source>
</evidence>
<feature type="domain" description="Guanylate cyclase" evidence="14">
    <location>
        <begin position="334"/>
        <end position="461"/>
    </location>
</feature>
<evidence type="ECO:0000259" key="14">
    <source>
        <dbReference type="PROSITE" id="PS50125"/>
    </source>
</evidence>
<keyword evidence="11" id="KW-0456">Lyase</keyword>
<feature type="compositionally biased region" description="Polar residues" evidence="12">
    <location>
        <begin position="555"/>
        <end position="566"/>
    </location>
</feature>
<organism evidence="15 16">
    <name type="scientific">Amphibalanus amphitrite</name>
    <name type="common">Striped barnacle</name>
    <name type="synonym">Balanus amphitrite</name>
    <dbReference type="NCBI Taxonomy" id="1232801"/>
    <lineage>
        <taxon>Eukaryota</taxon>
        <taxon>Metazoa</taxon>
        <taxon>Ecdysozoa</taxon>
        <taxon>Arthropoda</taxon>
        <taxon>Crustacea</taxon>
        <taxon>Multicrustacea</taxon>
        <taxon>Cirripedia</taxon>
        <taxon>Thoracica</taxon>
        <taxon>Thoracicalcarea</taxon>
        <taxon>Balanomorpha</taxon>
        <taxon>Balanoidea</taxon>
        <taxon>Balanidae</taxon>
        <taxon>Amphibalaninae</taxon>
        <taxon>Amphibalanus</taxon>
    </lineage>
</organism>
<comment type="catalytic activity">
    <reaction evidence="1">
        <text>ATP = 3',5'-cyclic AMP + diphosphate</text>
        <dbReference type="Rhea" id="RHEA:15389"/>
        <dbReference type="ChEBI" id="CHEBI:30616"/>
        <dbReference type="ChEBI" id="CHEBI:33019"/>
        <dbReference type="ChEBI" id="CHEBI:58165"/>
        <dbReference type="EC" id="4.6.1.1"/>
    </reaction>
</comment>
<keyword evidence="16" id="KW-1185">Reference proteome</keyword>